<evidence type="ECO:0000259" key="1">
    <source>
        <dbReference type="PROSITE" id="PS50405"/>
    </source>
</evidence>
<accession>A0AAD3CMJ1</accession>
<dbReference type="InterPro" id="IPR010987">
    <property type="entry name" value="Glutathione-S-Trfase_C-like"/>
</dbReference>
<name>A0AAD3CMJ1_9STRA</name>
<proteinExistence type="predicted"/>
<dbReference type="Proteomes" id="UP001054902">
    <property type="component" value="Unassembled WGS sequence"/>
</dbReference>
<sequence>MGCIQSNPIHTIPKKKNNAVEEIVLTSEAKVALAEHGWDKGIVAFGFTASEATSKLGVGLPIAGIDAQWVTISFDDSNLEDIPEGFDPNFMTPGSTQKMGVKCELYHTITGGAATMPALAIEGEMYLGSDAILKKLALESKAPKAVTDLIDLSIEYNEIAFEAMKHWGWAAMHAYQNYSMVNKEHYENYGFGKKDEAWEKTVTDDIKTFMSKLEETLGAKKEINGFYVGDSLTLADASLMNWVQSLEGVTGLDVKKHYPNVYANWEKTKENPPAGSQHFIYGFPVFCGYVSQANQQLREDGFDINKYWDKNNAAEEIVLTSEAKAALAEHGWDKGIVAFGFTASEATSKLGVGLPIAGIDAQWVTISFDDSNLEDIPEGFDPNFMTPGSTQKMGVKCELYHTITGGAATMPALAIEGEMYLGSDAILKKLALESKAPKAVTDLIDLSIEYNEIAFEAMKHWGWAAMHAYQNYSMVNKEHYENYGFGKKDEAWEKTVTDDIKTFMSKLEETLGAKKEINGFYVGDSLTLADASLMNWVQSLEGVTGLDVKKHYPNVYANWEKTKENPPAGSQHFIYGFPVFCGYVSQANQQLREEGFDINKYW</sequence>
<comment type="caution">
    <text evidence="2">The sequence shown here is derived from an EMBL/GenBank/DDBJ whole genome shotgun (WGS) entry which is preliminary data.</text>
</comment>
<dbReference type="Pfam" id="PF14497">
    <property type="entry name" value="GST_C_3"/>
    <property type="match status" value="2"/>
</dbReference>
<gene>
    <name evidence="2" type="ORF">CTEN210_03889</name>
</gene>
<evidence type="ECO:0000313" key="2">
    <source>
        <dbReference type="EMBL" id="GFH47414.1"/>
    </source>
</evidence>
<reference evidence="2 3" key="1">
    <citation type="journal article" date="2021" name="Sci. Rep.">
        <title>The genome of the diatom Chaetoceros tenuissimus carries an ancient integrated fragment of an extant virus.</title>
        <authorList>
            <person name="Hongo Y."/>
            <person name="Kimura K."/>
            <person name="Takaki Y."/>
            <person name="Yoshida Y."/>
            <person name="Baba S."/>
            <person name="Kobayashi G."/>
            <person name="Nagasaki K."/>
            <person name="Hano T."/>
            <person name="Tomaru Y."/>
        </authorList>
    </citation>
    <scope>NUCLEOTIDE SEQUENCE [LARGE SCALE GENOMIC DNA]</scope>
    <source>
        <strain evidence="2 3">NIES-3715</strain>
    </source>
</reference>
<dbReference type="SUPFAM" id="SSF47616">
    <property type="entry name" value="GST C-terminal domain-like"/>
    <property type="match status" value="2"/>
</dbReference>
<evidence type="ECO:0000313" key="3">
    <source>
        <dbReference type="Proteomes" id="UP001054902"/>
    </source>
</evidence>
<dbReference type="InterPro" id="IPR004046">
    <property type="entry name" value="GST_C"/>
</dbReference>
<feature type="domain" description="GST C-terminal" evidence="1">
    <location>
        <begin position="453"/>
        <end position="591"/>
    </location>
</feature>
<dbReference type="Gene3D" id="1.20.1050.10">
    <property type="match status" value="2"/>
</dbReference>
<organism evidence="2 3">
    <name type="scientific">Chaetoceros tenuissimus</name>
    <dbReference type="NCBI Taxonomy" id="426638"/>
    <lineage>
        <taxon>Eukaryota</taxon>
        <taxon>Sar</taxon>
        <taxon>Stramenopiles</taxon>
        <taxon>Ochrophyta</taxon>
        <taxon>Bacillariophyta</taxon>
        <taxon>Coscinodiscophyceae</taxon>
        <taxon>Chaetocerotophycidae</taxon>
        <taxon>Chaetocerotales</taxon>
        <taxon>Chaetocerotaceae</taxon>
        <taxon>Chaetoceros</taxon>
    </lineage>
</organism>
<dbReference type="PANTHER" id="PTHR44051">
    <property type="entry name" value="GLUTATHIONE S-TRANSFERASE-RELATED"/>
    <property type="match status" value="1"/>
</dbReference>
<dbReference type="EMBL" id="BLLK01000023">
    <property type="protein sequence ID" value="GFH47414.1"/>
    <property type="molecule type" value="Genomic_DNA"/>
</dbReference>
<feature type="domain" description="GST C-terminal" evidence="1">
    <location>
        <begin position="159"/>
        <end position="297"/>
    </location>
</feature>
<keyword evidence="3" id="KW-1185">Reference proteome</keyword>
<dbReference type="InterPro" id="IPR036282">
    <property type="entry name" value="Glutathione-S-Trfase_C_sf"/>
</dbReference>
<dbReference type="PROSITE" id="PS50405">
    <property type="entry name" value="GST_CTER"/>
    <property type="match status" value="2"/>
</dbReference>
<protein>
    <recommendedName>
        <fullName evidence="1">GST C-terminal domain-containing protein</fullName>
    </recommendedName>
</protein>
<dbReference type="AlphaFoldDB" id="A0AAD3CMJ1"/>
<dbReference type="PANTHER" id="PTHR44051:SF8">
    <property type="entry name" value="GLUTATHIONE S-TRANSFERASE GSTA"/>
    <property type="match status" value="1"/>
</dbReference>